<keyword evidence="4 7" id="KW-1133">Transmembrane helix</keyword>
<dbReference type="GO" id="GO:0005886">
    <property type="term" value="C:plasma membrane"/>
    <property type="evidence" value="ECO:0007669"/>
    <property type="project" value="UniProtKB-SubCell"/>
</dbReference>
<keyword evidence="3 7" id="KW-0812">Transmembrane</keyword>
<evidence type="ECO:0000259" key="8">
    <source>
        <dbReference type="PROSITE" id="PS50076"/>
    </source>
</evidence>
<evidence type="ECO:0000313" key="10">
    <source>
        <dbReference type="Proteomes" id="UP000051213"/>
    </source>
</evidence>
<dbReference type="NCBIfam" id="NF006948">
    <property type="entry name" value="PRK09430.1"/>
    <property type="match status" value="1"/>
</dbReference>
<keyword evidence="6 7" id="KW-0143">Chaperone</keyword>
<dbReference type="HAMAP" id="MF_01153">
    <property type="entry name" value="DjlA"/>
    <property type="match status" value="1"/>
</dbReference>
<dbReference type="InterPro" id="IPR029024">
    <property type="entry name" value="TerB-like"/>
</dbReference>
<dbReference type="GO" id="GO:0051087">
    <property type="term" value="F:protein-folding chaperone binding"/>
    <property type="evidence" value="ECO:0007669"/>
    <property type="project" value="InterPro"/>
</dbReference>
<dbReference type="PROSITE" id="PS50076">
    <property type="entry name" value="DNAJ_2"/>
    <property type="match status" value="1"/>
</dbReference>
<dbReference type="InterPro" id="IPR036869">
    <property type="entry name" value="J_dom_sf"/>
</dbReference>
<comment type="subcellular location">
    <subcellularLocation>
        <location evidence="7">Cell inner membrane</location>
        <topology evidence="7">Single-pass type III membrane protein</topology>
    </subcellularLocation>
</comment>
<dbReference type="Gene3D" id="1.10.3680.10">
    <property type="entry name" value="TerB-like"/>
    <property type="match status" value="1"/>
</dbReference>
<feature type="domain" description="J" evidence="8">
    <location>
        <begin position="200"/>
        <end position="264"/>
    </location>
</feature>
<dbReference type="EMBL" id="LICA01000284">
    <property type="protein sequence ID" value="KRO93075.1"/>
    <property type="molecule type" value="Genomic_DNA"/>
</dbReference>
<comment type="caution">
    <text evidence="9">The sequence shown here is derived from an EMBL/GenBank/DDBJ whole genome shotgun (WGS) entry which is preliminary data.</text>
</comment>
<comment type="subunit">
    <text evidence="7">Homodimer.</text>
</comment>
<dbReference type="SMART" id="SM00271">
    <property type="entry name" value="DnaJ"/>
    <property type="match status" value="1"/>
</dbReference>
<dbReference type="PANTHER" id="PTHR24074">
    <property type="entry name" value="CO-CHAPERONE PROTEIN DJLA"/>
    <property type="match status" value="1"/>
</dbReference>
<dbReference type="SUPFAM" id="SSF46565">
    <property type="entry name" value="Chaperone J-domain"/>
    <property type="match status" value="1"/>
</dbReference>
<evidence type="ECO:0000256" key="3">
    <source>
        <dbReference type="ARBA" id="ARBA00022692"/>
    </source>
</evidence>
<evidence type="ECO:0000256" key="2">
    <source>
        <dbReference type="ARBA" id="ARBA00022519"/>
    </source>
</evidence>
<keyword evidence="1 7" id="KW-1003">Cell membrane</keyword>
<name>A0A0R2U790_9GAMM</name>
<dbReference type="Gene3D" id="1.10.287.110">
    <property type="entry name" value="DnaJ domain"/>
    <property type="match status" value="1"/>
</dbReference>
<dbReference type="Pfam" id="PF00226">
    <property type="entry name" value="DnaJ"/>
    <property type="match status" value="1"/>
</dbReference>
<evidence type="ECO:0000256" key="4">
    <source>
        <dbReference type="ARBA" id="ARBA00022989"/>
    </source>
</evidence>
<feature type="topological domain" description="Periplasmic" evidence="7">
    <location>
        <begin position="1"/>
        <end position="4"/>
    </location>
</feature>
<dbReference type="Proteomes" id="UP000051213">
    <property type="component" value="Unassembled WGS sequence"/>
</dbReference>
<dbReference type="Pfam" id="PF05099">
    <property type="entry name" value="TerB"/>
    <property type="match status" value="1"/>
</dbReference>
<dbReference type="SUPFAM" id="SSF158682">
    <property type="entry name" value="TerB-like"/>
    <property type="match status" value="1"/>
</dbReference>
<dbReference type="InterPro" id="IPR050817">
    <property type="entry name" value="DjlA_DnaK_co-chaperone"/>
</dbReference>
<accession>A0A0R2U790</accession>
<dbReference type="InterPro" id="IPR023749">
    <property type="entry name" value="DjlA"/>
</dbReference>
<protein>
    <recommendedName>
        <fullName evidence="7">Co-chaperone protein DjlA</fullName>
    </recommendedName>
</protein>
<reference evidence="9 10" key="1">
    <citation type="submission" date="2015-10" db="EMBL/GenBank/DDBJ databases">
        <title>Metagenome-Assembled Genomes uncover a global brackish microbiome.</title>
        <authorList>
            <person name="Hugerth L.W."/>
            <person name="Larsson J."/>
            <person name="Alneberg J."/>
            <person name="Lindh M.V."/>
            <person name="Legrand C."/>
            <person name="Pinhassi J."/>
            <person name="Andersson A.F."/>
        </authorList>
    </citation>
    <scope>NUCLEOTIDE SEQUENCE [LARGE SCALE GENOMIC DNA]</scope>
    <source>
        <strain evidence="9">BACL26 MAG-121220-bin70</strain>
    </source>
</reference>
<organism evidence="9 10">
    <name type="scientific">SAR92 bacterium BACL26 MAG-121220-bin70</name>
    <dbReference type="NCBI Taxonomy" id="1655626"/>
    <lineage>
        <taxon>Bacteria</taxon>
        <taxon>Pseudomonadati</taxon>
        <taxon>Pseudomonadota</taxon>
        <taxon>Gammaproteobacteria</taxon>
        <taxon>Cellvibrionales</taxon>
        <taxon>Porticoccaceae</taxon>
        <taxon>SAR92 clade</taxon>
    </lineage>
</organism>
<dbReference type="InterPro" id="IPR007791">
    <property type="entry name" value="DjlA_N"/>
</dbReference>
<feature type="topological domain" description="Cytoplasmic" evidence="7">
    <location>
        <begin position="29"/>
        <end position="266"/>
    </location>
</feature>
<dbReference type="AlphaFoldDB" id="A0A0R2U790"/>
<keyword evidence="2 7" id="KW-0997">Cell inner membrane</keyword>
<comment type="domain">
    <text evidence="7">The transmembrane domain is a dimerization domain.</text>
</comment>
<dbReference type="InterPro" id="IPR001623">
    <property type="entry name" value="DnaJ_domain"/>
</dbReference>
<evidence type="ECO:0000313" key="9">
    <source>
        <dbReference type="EMBL" id="KRO93075.1"/>
    </source>
</evidence>
<evidence type="ECO:0000256" key="7">
    <source>
        <dbReference type="HAMAP-Rule" id="MF_01153"/>
    </source>
</evidence>
<evidence type="ECO:0000256" key="5">
    <source>
        <dbReference type="ARBA" id="ARBA00023136"/>
    </source>
</evidence>
<dbReference type="CDD" id="cd06257">
    <property type="entry name" value="DnaJ"/>
    <property type="match status" value="1"/>
</dbReference>
<comment type="function">
    <text evidence="7">Regulatory DnaK co-chaperone. Direct interaction between DnaK and DjlA is needed for the induction of the wcaABCDE operon, involved in the synthesis of a colanic acid polysaccharide capsule, possibly through activation of the RcsB/RcsC phosphotransfer signaling pathway. The colanic acid capsule may help the bacterium survive conditions outside the host.</text>
</comment>
<evidence type="ECO:0000256" key="6">
    <source>
        <dbReference type="ARBA" id="ARBA00023186"/>
    </source>
</evidence>
<gene>
    <name evidence="7" type="primary">djlA</name>
    <name evidence="9" type="ORF">ABS24_01210</name>
</gene>
<keyword evidence="5 7" id="KW-0472">Membrane</keyword>
<dbReference type="CDD" id="cd07316">
    <property type="entry name" value="terB_like_DjlA"/>
    <property type="match status" value="1"/>
</dbReference>
<evidence type="ECO:0000256" key="1">
    <source>
        <dbReference type="ARBA" id="ARBA00022475"/>
    </source>
</evidence>
<sequence>MFGKLIAGSLGFMAAGPFGAVLGMYVGHQFDRGLGGFARPVSIAEQARISEAFFETVFSLLGNVAKADGRVSSIEVSQAESLMAKMNLDPIARRRAIDLFKEGSGANFSVDDVMQRFMLVCGRNNNLKQQLLNCLISLGMADGDLHINEQDVLRKVASHLGFSSALFDKFIQMIKAQSQFRGSGSGSAGQSRPSQDQLTDAYQALGVSASNSSGEIKKAYRKLMSQNHPDKLIGQGMPEDMISLATQKTQEIQVAYDLIVKQRKEP</sequence>
<dbReference type="PRINTS" id="PR00625">
    <property type="entry name" value="JDOMAIN"/>
</dbReference>
<proteinExistence type="inferred from homology"/>